<dbReference type="OMA" id="SLYWRNK"/>
<keyword evidence="8" id="KW-0503">Monooxygenase</keyword>
<reference evidence="11 12" key="1">
    <citation type="submission" date="2016-10" db="EMBL/GenBank/DDBJ databases">
        <title>Genome sequence of the basidiomycete white-rot fungus Trametes pubescens.</title>
        <authorList>
            <person name="Makela M.R."/>
            <person name="Granchi Z."/>
            <person name="Peng M."/>
            <person name="De Vries R.P."/>
            <person name="Grigoriev I."/>
            <person name="Riley R."/>
            <person name="Hilden K."/>
        </authorList>
    </citation>
    <scope>NUCLEOTIDE SEQUENCE [LARGE SCALE GENOMIC DNA]</scope>
    <source>
        <strain evidence="11 12">FBCC735</strain>
    </source>
</reference>
<accession>A0A1M2VKR2</accession>
<comment type="caution">
    <text evidence="11">The sequence shown here is derived from an EMBL/GenBank/DDBJ whole genome shotgun (WGS) entry which is preliminary data.</text>
</comment>
<name>A0A1M2VKR2_TRAPU</name>
<dbReference type="PRINTS" id="PR00385">
    <property type="entry name" value="P450"/>
</dbReference>
<dbReference type="PRINTS" id="PR00463">
    <property type="entry name" value="EP450I"/>
</dbReference>
<keyword evidence="4 9" id="KW-0349">Heme</keyword>
<sequence length="588" mass="65706">MSLLVLICTLLAAWIVWKWVVSCSTIRSTPLATVAGPKKEHWLTGNLHRLFKDGLDYNVELFKRYDGVIKVYGMLGAEQLLVYDPLALQHMLVNGQDAFEETEMFIQTNKLLFGEGLISTLGEQHKKQRKLLNPVFSLANLRSILPQIQVIADELVRRLQDGLQTNGDAREIDVLPWLGKGTIEYVGRGILGVNFDSLEPTKTNQYTDTIRNVQHTAIKVLLLRPYVPWAVRNLSLYWRIKLVDWLPFPALRQLRGMAHTMHRSASEIYLEKKAEVELSGVDDGPARDLMSIMIKANLSSQEKARLTAEELIGNINTFLLGGQETTTSALARMLYILARKPHAQARLRTEVREARSALAANGADWRQTCLPYDILVGLSFLDAVVRETLRLHPPTSMMNRIATKDTVLPLRFPVRTVSGEETTSVPVPAGTNVLISILGANRNKDVWGADADEWRPERWLTASGAGRDVDAEFCDESRVGTEAPPRGRMEGAKYPGVYGGMMTFLGGSRACIGFKFAEMEIKQILSALVSNMHFALPSAVDESGTKKEIYWRIDGLQVPVVLAPHGDGKTAQVPLDIRLVKEEDFLWP</sequence>
<gene>
    <name evidence="11" type="ORF">TRAPUB_987</name>
</gene>
<dbReference type="AlphaFoldDB" id="A0A1M2VKR2"/>
<dbReference type="InterPro" id="IPR002401">
    <property type="entry name" value="Cyt_P450_E_grp-I"/>
</dbReference>
<evidence type="ECO:0000256" key="5">
    <source>
        <dbReference type="ARBA" id="ARBA00022723"/>
    </source>
</evidence>
<evidence type="ECO:0000256" key="8">
    <source>
        <dbReference type="ARBA" id="ARBA00023033"/>
    </source>
</evidence>
<dbReference type="GO" id="GO:0020037">
    <property type="term" value="F:heme binding"/>
    <property type="evidence" value="ECO:0007669"/>
    <property type="project" value="InterPro"/>
</dbReference>
<dbReference type="STRING" id="154538.A0A1M2VKR2"/>
<comment type="pathway">
    <text evidence="2">Secondary metabolite biosynthesis.</text>
</comment>
<dbReference type="PANTHER" id="PTHR24305:SF166">
    <property type="entry name" value="CYTOCHROME P450 12A4, MITOCHONDRIAL-RELATED"/>
    <property type="match status" value="1"/>
</dbReference>
<dbReference type="GO" id="GO:0004497">
    <property type="term" value="F:monooxygenase activity"/>
    <property type="evidence" value="ECO:0007669"/>
    <property type="project" value="UniProtKB-KW"/>
</dbReference>
<evidence type="ECO:0000313" key="11">
    <source>
        <dbReference type="EMBL" id="OJT08132.1"/>
    </source>
</evidence>
<evidence type="ECO:0000313" key="12">
    <source>
        <dbReference type="Proteomes" id="UP000184267"/>
    </source>
</evidence>
<dbReference type="InterPro" id="IPR001128">
    <property type="entry name" value="Cyt_P450"/>
</dbReference>
<organism evidence="11 12">
    <name type="scientific">Trametes pubescens</name>
    <name type="common">White-rot fungus</name>
    <dbReference type="NCBI Taxonomy" id="154538"/>
    <lineage>
        <taxon>Eukaryota</taxon>
        <taxon>Fungi</taxon>
        <taxon>Dikarya</taxon>
        <taxon>Basidiomycota</taxon>
        <taxon>Agaricomycotina</taxon>
        <taxon>Agaricomycetes</taxon>
        <taxon>Polyporales</taxon>
        <taxon>Polyporaceae</taxon>
        <taxon>Trametes</taxon>
    </lineage>
</organism>
<comment type="cofactor">
    <cofactor evidence="1 9">
        <name>heme</name>
        <dbReference type="ChEBI" id="CHEBI:30413"/>
    </cofactor>
</comment>
<dbReference type="OrthoDB" id="1470350at2759"/>
<keyword evidence="10" id="KW-0732">Signal</keyword>
<dbReference type="Gene3D" id="1.10.630.10">
    <property type="entry name" value="Cytochrome P450"/>
    <property type="match status" value="1"/>
</dbReference>
<proteinExistence type="inferred from homology"/>
<feature type="binding site" description="axial binding residue" evidence="9">
    <location>
        <position position="511"/>
    </location>
    <ligand>
        <name>heme</name>
        <dbReference type="ChEBI" id="CHEBI:30413"/>
    </ligand>
    <ligandPart>
        <name>Fe</name>
        <dbReference type="ChEBI" id="CHEBI:18248"/>
    </ligandPart>
</feature>
<comment type="similarity">
    <text evidence="3">Belongs to the cytochrome P450 family.</text>
</comment>
<dbReference type="Pfam" id="PF00067">
    <property type="entry name" value="p450"/>
    <property type="match status" value="1"/>
</dbReference>
<dbReference type="CDD" id="cd11069">
    <property type="entry name" value="CYP_FUM15-like"/>
    <property type="match status" value="1"/>
</dbReference>
<evidence type="ECO:0000256" key="6">
    <source>
        <dbReference type="ARBA" id="ARBA00023002"/>
    </source>
</evidence>
<dbReference type="Proteomes" id="UP000184267">
    <property type="component" value="Unassembled WGS sequence"/>
</dbReference>
<dbReference type="PANTHER" id="PTHR24305">
    <property type="entry name" value="CYTOCHROME P450"/>
    <property type="match status" value="1"/>
</dbReference>
<evidence type="ECO:0000256" key="1">
    <source>
        <dbReference type="ARBA" id="ARBA00001971"/>
    </source>
</evidence>
<evidence type="ECO:0000256" key="4">
    <source>
        <dbReference type="ARBA" id="ARBA00022617"/>
    </source>
</evidence>
<evidence type="ECO:0000256" key="9">
    <source>
        <dbReference type="PIRSR" id="PIRSR602401-1"/>
    </source>
</evidence>
<keyword evidence="12" id="KW-1185">Reference proteome</keyword>
<keyword evidence="6" id="KW-0560">Oxidoreductase</keyword>
<dbReference type="InterPro" id="IPR036396">
    <property type="entry name" value="Cyt_P450_sf"/>
</dbReference>
<feature type="signal peptide" evidence="10">
    <location>
        <begin position="1"/>
        <end position="23"/>
    </location>
</feature>
<dbReference type="EMBL" id="MNAD01001081">
    <property type="protein sequence ID" value="OJT08132.1"/>
    <property type="molecule type" value="Genomic_DNA"/>
</dbReference>
<dbReference type="GO" id="GO:0005506">
    <property type="term" value="F:iron ion binding"/>
    <property type="evidence" value="ECO:0007669"/>
    <property type="project" value="InterPro"/>
</dbReference>
<feature type="chain" id="PRO_5013222559" evidence="10">
    <location>
        <begin position="24"/>
        <end position="588"/>
    </location>
</feature>
<dbReference type="SUPFAM" id="SSF48264">
    <property type="entry name" value="Cytochrome P450"/>
    <property type="match status" value="1"/>
</dbReference>
<dbReference type="GO" id="GO:0016705">
    <property type="term" value="F:oxidoreductase activity, acting on paired donors, with incorporation or reduction of molecular oxygen"/>
    <property type="evidence" value="ECO:0007669"/>
    <property type="project" value="InterPro"/>
</dbReference>
<evidence type="ECO:0000256" key="2">
    <source>
        <dbReference type="ARBA" id="ARBA00005179"/>
    </source>
</evidence>
<evidence type="ECO:0000256" key="3">
    <source>
        <dbReference type="ARBA" id="ARBA00010617"/>
    </source>
</evidence>
<keyword evidence="5 9" id="KW-0479">Metal-binding</keyword>
<evidence type="ECO:0000256" key="10">
    <source>
        <dbReference type="SAM" id="SignalP"/>
    </source>
</evidence>
<keyword evidence="7 9" id="KW-0408">Iron</keyword>
<protein>
    <submittedName>
        <fullName evidence="11">Cytochrome P450 3A24</fullName>
    </submittedName>
</protein>
<evidence type="ECO:0000256" key="7">
    <source>
        <dbReference type="ARBA" id="ARBA00023004"/>
    </source>
</evidence>
<dbReference type="InterPro" id="IPR050121">
    <property type="entry name" value="Cytochrome_P450_monoxygenase"/>
</dbReference>